<dbReference type="PANTHER" id="PTHR21461:SF69">
    <property type="entry name" value="GLYCOSYLTRANSFERASE FAMILY 92 PROTEIN"/>
    <property type="match status" value="1"/>
</dbReference>
<gene>
    <name evidence="10" type="ORF">TSOC_006031</name>
</gene>
<evidence type="ECO:0000256" key="6">
    <source>
        <dbReference type="ARBA" id="ARBA00022989"/>
    </source>
</evidence>
<comment type="similarity">
    <text evidence="2 8">Belongs to the glycosyltransferase 92 family.</text>
</comment>
<dbReference type="EC" id="2.4.1.-" evidence="8"/>
<evidence type="ECO:0000256" key="5">
    <source>
        <dbReference type="ARBA" id="ARBA00022692"/>
    </source>
</evidence>
<evidence type="ECO:0000256" key="3">
    <source>
        <dbReference type="ARBA" id="ARBA00022676"/>
    </source>
</evidence>
<proteinExistence type="inferred from homology"/>
<evidence type="ECO:0000256" key="7">
    <source>
        <dbReference type="ARBA" id="ARBA00023136"/>
    </source>
</evidence>
<dbReference type="Pfam" id="PF01697">
    <property type="entry name" value="Glyco_transf_92"/>
    <property type="match status" value="1"/>
</dbReference>
<dbReference type="GO" id="GO:0005737">
    <property type="term" value="C:cytoplasm"/>
    <property type="evidence" value="ECO:0007669"/>
    <property type="project" value="TreeGrafter"/>
</dbReference>
<keyword evidence="3 8" id="KW-0328">Glycosyltransferase</keyword>
<keyword evidence="7" id="KW-0472">Membrane</keyword>
<dbReference type="EMBL" id="PGGS01000176">
    <property type="protein sequence ID" value="PNH07509.1"/>
    <property type="molecule type" value="Genomic_DNA"/>
</dbReference>
<keyword evidence="9" id="KW-0732">Signal</keyword>
<sequence length="334" mass="36808">MQHRSTLPAILLACLGLCSLAATAAAIAAAGRLAHHPPQYLAACLLLRDASRVDVREWVEYHLWAGVDKIFLFDHNSRLPVFADVVDYALSGRVQYTYLPSEVPKAAGPKQFAEGLQGRVFNQCFLQGRGYFTWMMFTDLDEYMLVTDASYNHSIPAVLREYESTAGAVLVHRVNLGSGGLEKRAEGEGMLQAFTSCMLPPGEHLKGIAHLGYASISMNAHMFAYEGGRRGARVGDNATVGSAHRMPNATSAPLVIYHYTGAVAEYTARVATMPAGVSGMTSKSIDMYRQLDAEATESCTAGREVYDLYTKEKRPSYGCDEKRRRQKRTRTHDR</sequence>
<keyword evidence="4 8" id="KW-0808">Transferase</keyword>
<keyword evidence="5" id="KW-0812">Transmembrane</keyword>
<keyword evidence="11" id="KW-1185">Reference proteome</keyword>
<evidence type="ECO:0000256" key="2">
    <source>
        <dbReference type="ARBA" id="ARBA00007647"/>
    </source>
</evidence>
<evidence type="ECO:0000256" key="8">
    <source>
        <dbReference type="RuleBase" id="RU366017"/>
    </source>
</evidence>
<reference evidence="10 11" key="1">
    <citation type="journal article" date="2017" name="Mol. Biol. Evol.">
        <title>The 4-celled Tetrabaena socialis nuclear genome reveals the essential components for genetic control of cell number at the origin of multicellularity in the volvocine lineage.</title>
        <authorList>
            <person name="Featherston J."/>
            <person name="Arakaki Y."/>
            <person name="Hanschen E.R."/>
            <person name="Ferris P.J."/>
            <person name="Michod R.E."/>
            <person name="Olson B.J.S.C."/>
            <person name="Nozaki H."/>
            <person name="Durand P.M."/>
        </authorList>
    </citation>
    <scope>NUCLEOTIDE SEQUENCE [LARGE SCALE GENOMIC DNA]</scope>
    <source>
        <strain evidence="10 11">NIES-571</strain>
    </source>
</reference>
<accession>A0A2J8A4R4</accession>
<organism evidence="10 11">
    <name type="scientific">Tetrabaena socialis</name>
    <dbReference type="NCBI Taxonomy" id="47790"/>
    <lineage>
        <taxon>Eukaryota</taxon>
        <taxon>Viridiplantae</taxon>
        <taxon>Chlorophyta</taxon>
        <taxon>core chlorophytes</taxon>
        <taxon>Chlorophyceae</taxon>
        <taxon>CS clade</taxon>
        <taxon>Chlamydomonadales</taxon>
        <taxon>Tetrabaenaceae</taxon>
        <taxon>Tetrabaena</taxon>
    </lineage>
</organism>
<evidence type="ECO:0000256" key="4">
    <source>
        <dbReference type="ARBA" id="ARBA00022679"/>
    </source>
</evidence>
<evidence type="ECO:0000256" key="1">
    <source>
        <dbReference type="ARBA" id="ARBA00004167"/>
    </source>
</evidence>
<keyword evidence="6" id="KW-1133">Transmembrane helix</keyword>
<feature type="signal peptide" evidence="9">
    <location>
        <begin position="1"/>
        <end position="26"/>
    </location>
</feature>
<dbReference type="GO" id="GO:0016020">
    <property type="term" value="C:membrane"/>
    <property type="evidence" value="ECO:0007669"/>
    <property type="project" value="UniProtKB-SubCell"/>
</dbReference>
<name>A0A2J8A4R4_9CHLO</name>
<evidence type="ECO:0000313" key="10">
    <source>
        <dbReference type="EMBL" id="PNH07509.1"/>
    </source>
</evidence>
<dbReference type="Proteomes" id="UP000236333">
    <property type="component" value="Unassembled WGS sequence"/>
</dbReference>
<dbReference type="AlphaFoldDB" id="A0A2J8A4R4"/>
<evidence type="ECO:0000256" key="9">
    <source>
        <dbReference type="SAM" id="SignalP"/>
    </source>
</evidence>
<protein>
    <recommendedName>
        <fullName evidence="8">Glycosyltransferase family 92 protein</fullName>
        <ecNumber evidence="8">2.4.1.-</ecNumber>
    </recommendedName>
</protein>
<dbReference type="InterPro" id="IPR008166">
    <property type="entry name" value="Glyco_transf_92"/>
</dbReference>
<dbReference type="OrthoDB" id="2526284at2759"/>
<dbReference type="PANTHER" id="PTHR21461">
    <property type="entry name" value="GLYCOSYLTRANSFERASE FAMILY 92 PROTEIN"/>
    <property type="match status" value="1"/>
</dbReference>
<comment type="caution">
    <text evidence="10">The sequence shown here is derived from an EMBL/GenBank/DDBJ whole genome shotgun (WGS) entry which is preliminary data.</text>
</comment>
<evidence type="ECO:0000313" key="11">
    <source>
        <dbReference type="Proteomes" id="UP000236333"/>
    </source>
</evidence>
<comment type="subcellular location">
    <subcellularLocation>
        <location evidence="1">Membrane</location>
        <topology evidence="1">Single-pass membrane protein</topology>
    </subcellularLocation>
</comment>
<feature type="chain" id="PRO_5014433374" description="Glycosyltransferase family 92 protein" evidence="9">
    <location>
        <begin position="27"/>
        <end position="334"/>
    </location>
</feature>
<dbReference type="GO" id="GO:0016757">
    <property type="term" value="F:glycosyltransferase activity"/>
    <property type="evidence" value="ECO:0007669"/>
    <property type="project" value="UniProtKB-UniRule"/>
</dbReference>